<evidence type="ECO:0000259" key="18">
    <source>
        <dbReference type="Pfam" id="PF03460"/>
    </source>
</evidence>
<dbReference type="GO" id="GO:0015980">
    <property type="term" value="P:energy derivation by oxidation of organic compounds"/>
    <property type="evidence" value="ECO:0007669"/>
    <property type="project" value="UniProtKB-ARBA"/>
</dbReference>
<dbReference type="NCBIfam" id="NF011565">
    <property type="entry name" value="PRK14989.1"/>
    <property type="match status" value="1"/>
</dbReference>
<comment type="pathway">
    <text evidence="4">Nitrogen metabolism; nitrate reduction (assimilation).</text>
</comment>
<dbReference type="GO" id="GO:0050660">
    <property type="term" value="F:flavin adenine dinucleotide binding"/>
    <property type="evidence" value="ECO:0007669"/>
    <property type="project" value="InterPro"/>
</dbReference>
<feature type="domain" description="Nitrite/Sulfite reductase ferredoxin-like" evidence="18">
    <location>
        <begin position="350"/>
        <end position="411"/>
    </location>
</feature>
<dbReference type="InterPro" id="IPR005117">
    <property type="entry name" value="NiRdtase/SiRdtase_haem-b_fer"/>
</dbReference>
<name>A0A2A4MIB2_9GAMM</name>
<dbReference type="InterPro" id="IPR052034">
    <property type="entry name" value="NasD-like"/>
</dbReference>
<feature type="domain" description="FAD/NAD(P)-binding" evidence="20">
    <location>
        <begin position="11"/>
        <end position="90"/>
    </location>
</feature>
<dbReference type="Pfam" id="PF03460">
    <property type="entry name" value="NIR_SIR_ferr"/>
    <property type="match status" value="1"/>
</dbReference>
<evidence type="ECO:0000256" key="13">
    <source>
        <dbReference type="ARBA" id="ARBA00023004"/>
    </source>
</evidence>
<evidence type="ECO:0000256" key="6">
    <source>
        <dbReference type="ARBA" id="ARBA00022485"/>
    </source>
</evidence>
<dbReference type="EMBL" id="NVQR01000117">
    <property type="protein sequence ID" value="PCH59497.1"/>
    <property type="molecule type" value="Genomic_DNA"/>
</dbReference>
<dbReference type="InterPro" id="IPR016156">
    <property type="entry name" value="FAD/NAD-linked_Rdtase_dimer_sf"/>
</dbReference>
<evidence type="ECO:0000259" key="17">
    <source>
        <dbReference type="Pfam" id="PF01077"/>
    </source>
</evidence>
<dbReference type="PANTHER" id="PTHR43809">
    <property type="entry name" value="NITRITE REDUCTASE (NADH) LARGE SUBUNIT"/>
    <property type="match status" value="1"/>
</dbReference>
<dbReference type="PRINTS" id="PR00397">
    <property type="entry name" value="SIROHAEM"/>
</dbReference>
<evidence type="ECO:0000259" key="20">
    <source>
        <dbReference type="Pfam" id="PF07992"/>
    </source>
</evidence>
<evidence type="ECO:0000256" key="7">
    <source>
        <dbReference type="ARBA" id="ARBA00022617"/>
    </source>
</evidence>
<dbReference type="FunFam" id="1.10.10.1100:FF:000002">
    <property type="entry name" value="Nitrite reductase large subunit"/>
    <property type="match status" value="1"/>
</dbReference>
<evidence type="ECO:0000256" key="1">
    <source>
        <dbReference type="ARBA" id="ARBA00001929"/>
    </source>
</evidence>
<feature type="domain" description="BFD-like [2Fe-2S]-binding" evidence="19">
    <location>
        <begin position="214"/>
        <end position="260"/>
    </location>
</feature>
<dbReference type="UniPathway" id="UPA00653"/>
<dbReference type="AlphaFoldDB" id="A0A2A4MIB2"/>
<feature type="domain" description="NADH-rubredoxin oxidoreductase C-terminal" evidence="21">
    <location>
        <begin position="111"/>
        <end position="174"/>
    </location>
</feature>
<dbReference type="FunFam" id="3.30.413.10:FF:000007">
    <property type="entry name" value="Nitrite reductase [NAD(P)H] large subunit"/>
    <property type="match status" value="1"/>
</dbReference>
<evidence type="ECO:0000256" key="11">
    <source>
        <dbReference type="ARBA" id="ARBA00022827"/>
    </source>
</evidence>
<comment type="cofactor">
    <cofactor evidence="16">
        <name>[2Fe-2S] cluster</name>
        <dbReference type="ChEBI" id="CHEBI:190135"/>
    </cofactor>
</comment>
<dbReference type="Pfam" id="PF04324">
    <property type="entry name" value="Fer2_BFD"/>
    <property type="match status" value="1"/>
</dbReference>
<keyword evidence="9" id="KW-0001">2Fe-2S</keyword>
<dbReference type="InterPro" id="IPR023753">
    <property type="entry name" value="FAD/NAD-binding_dom"/>
</dbReference>
<evidence type="ECO:0000256" key="9">
    <source>
        <dbReference type="ARBA" id="ARBA00022714"/>
    </source>
</evidence>
<dbReference type="InterPro" id="IPR006066">
    <property type="entry name" value="NO2/SO3_Rdtase_FeS/sirohaem_BS"/>
</dbReference>
<proteinExistence type="inferred from homology"/>
<keyword evidence="14" id="KW-0411">Iron-sulfur</keyword>
<evidence type="ECO:0000259" key="21">
    <source>
        <dbReference type="Pfam" id="PF18267"/>
    </source>
</evidence>
<dbReference type="Gene3D" id="3.30.390.30">
    <property type="match status" value="1"/>
</dbReference>
<protein>
    <submittedName>
        <fullName evidence="22">Nitrite reductase (NAD(P)H)</fullName>
    </submittedName>
</protein>
<dbReference type="GO" id="GO:0051539">
    <property type="term" value="F:4 iron, 4 sulfur cluster binding"/>
    <property type="evidence" value="ECO:0007669"/>
    <property type="project" value="UniProtKB-KW"/>
</dbReference>
<dbReference type="PANTHER" id="PTHR43809:SF1">
    <property type="entry name" value="NITRITE REDUCTASE (NADH) LARGE SUBUNIT"/>
    <property type="match status" value="1"/>
</dbReference>
<reference evidence="23" key="1">
    <citation type="submission" date="2017-08" db="EMBL/GenBank/DDBJ databases">
        <title>A dynamic microbial community with high functional redundancy inhabits the cold, oxic subseafloor aquifer.</title>
        <authorList>
            <person name="Tully B.J."/>
            <person name="Wheat C.G."/>
            <person name="Glazer B.T."/>
            <person name="Huber J.A."/>
        </authorList>
    </citation>
    <scope>NUCLEOTIDE SEQUENCE [LARGE SCALE GENOMIC DNA]</scope>
</reference>
<dbReference type="Gene3D" id="3.50.50.60">
    <property type="entry name" value="FAD/NAD(P)-binding domain"/>
    <property type="match status" value="1"/>
</dbReference>
<keyword evidence="10" id="KW-0479">Metal-binding</keyword>
<evidence type="ECO:0000256" key="3">
    <source>
        <dbReference type="ARBA" id="ARBA00001974"/>
    </source>
</evidence>
<evidence type="ECO:0000259" key="19">
    <source>
        <dbReference type="Pfam" id="PF04324"/>
    </source>
</evidence>
<comment type="similarity">
    <text evidence="5">Belongs to the nitrite and sulfite reductase 4Fe-4S domain family.</text>
</comment>
<dbReference type="GO" id="GO:0046872">
    <property type="term" value="F:metal ion binding"/>
    <property type="evidence" value="ECO:0007669"/>
    <property type="project" value="UniProtKB-KW"/>
</dbReference>
<keyword evidence="12" id="KW-0560">Oxidoreductase</keyword>
<evidence type="ECO:0000313" key="22">
    <source>
        <dbReference type="EMBL" id="PCH59497.1"/>
    </source>
</evidence>
<dbReference type="InterPro" id="IPR012744">
    <property type="entry name" value="Nitri_red_NirB"/>
</dbReference>
<dbReference type="NCBIfam" id="TIGR02374">
    <property type="entry name" value="nitri_red_nirB"/>
    <property type="match status" value="1"/>
</dbReference>
<evidence type="ECO:0000256" key="16">
    <source>
        <dbReference type="ARBA" id="ARBA00034078"/>
    </source>
</evidence>
<dbReference type="InterPro" id="IPR006067">
    <property type="entry name" value="NO2/SO3_Rdtase_4Fe4S_dom"/>
</dbReference>
<dbReference type="Proteomes" id="UP000218172">
    <property type="component" value="Unassembled WGS sequence"/>
</dbReference>
<sequence length="634" mass="69586">MVLNPDAAKTRYRMLFSDDSFLDTDMIVFSAGIRPQDELARQAEINVGERGGIEIDNFCRTSADDVYAIGECALWGKRVFGLVAPGYSMAKVAVSHISGDKSERFVGADMSTKLKLLGVDVASIGDAHAQAEGALSYNYHDGVGQTYKRIVVSSDGKKLLGAIMVGDAQDYGTFLQMYLNAMDLPAQAEALILPSLEGAGSVIGLESLPDTAQICSCNDVSKGAISAAVQQGCSDMTALKASTNAATGCGGCTDLVKQIMNIELAALGVEVNNHLCEHFDYSRQELADIVRIKKLDTFEQLLTTWGRGLGCDVCKPAVASILASYNNDYILKDEHVGLLDTNDKYLANMQKDGTYSVVPRVPGGEITPDKLIVLGEVAKYYGLYTKITGGQRVDLFGAQLHELPEIWQRLIDAGFETGHAYGKSMRTVKSCVGDSWCRYGVQDSVSMAITLEDRYKGLRSPHKIKLAVSGCTRECAEAQSKDAGIIATEKGWNLYVCGNGGMRPRHGDLFATDLDDETLIKYIDRFFMFYIRTAERLQRTSVWLENLEGGLAYLKQVVIEDKLGIAQELESEMTKVVGTYQCEWKTTLEDPKKLKRFQHFVNSNNTDPSLLYTRERGQQRPANALEKIELLAVD</sequence>
<dbReference type="InterPro" id="IPR036136">
    <property type="entry name" value="Nit/Sulf_reduc_fer-like_dom_sf"/>
</dbReference>
<keyword evidence="8" id="KW-0285">Flavoprotein</keyword>
<dbReference type="Gene3D" id="3.30.413.10">
    <property type="entry name" value="Sulfite Reductase Hemoprotein, domain 1"/>
    <property type="match status" value="1"/>
</dbReference>
<dbReference type="InterPro" id="IPR036188">
    <property type="entry name" value="FAD/NAD-bd_sf"/>
</dbReference>
<gene>
    <name evidence="22" type="ORF">COC19_07035</name>
</gene>
<keyword evidence="7" id="KW-0349">Heme</keyword>
<evidence type="ECO:0000256" key="10">
    <source>
        <dbReference type="ARBA" id="ARBA00022723"/>
    </source>
</evidence>
<evidence type="ECO:0000313" key="23">
    <source>
        <dbReference type="Proteomes" id="UP000218172"/>
    </source>
</evidence>
<dbReference type="GO" id="GO:0020037">
    <property type="term" value="F:heme binding"/>
    <property type="evidence" value="ECO:0007669"/>
    <property type="project" value="InterPro"/>
</dbReference>
<dbReference type="Pfam" id="PF01077">
    <property type="entry name" value="NIR_SIR"/>
    <property type="match status" value="1"/>
</dbReference>
<organism evidence="22 23">
    <name type="scientific">SAR86 cluster bacterium</name>
    <dbReference type="NCBI Taxonomy" id="2030880"/>
    <lineage>
        <taxon>Bacteria</taxon>
        <taxon>Pseudomonadati</taxon>
        <taxon>Pseudomonadota</taxon>
        <taxon>Gammaproteobacteria</taxon>
        <taxon>SAR86 cluster</taxon>
    </lineage>
</organism>
<keyword evidence="11" id="KW-0274">FAD</keyword>
<keyword evidence="13" id="KW-0408">Iron</keyword>
<keyword evidence="6" id="KW-0004">4Fe-4S</keyword>
<dbReference type="Pfam" id="PF07992">
    <property type="entry name" value="Pyr_redox_2"/>
    <property type="match status" value="1"/>
</dbReference>
<evidence type="ECO:0000256" key="12">
    <source>
        <dbReference type="ARBA" id="ARBA00023002"/>
    </source>
</evidence>
<evidence type="ECO:0000256" key="2">
    <source>
        <dbReference type="ARBA" id="ARBA00001966"/>
    </source>
</evidence>
<dbReference type="Gene3D" id="1.10.10.1100">
    <property type="entry name" value="BFD-like [2Fe-2S]-binding domain"/>
    <property type="match status" value="1"/>
</dbReference>
<dbReference type="GO" id="GO:0051537">
    <property type="term" value="F:2 iron, 2 sulfur cluster binding"/>
    <property type="evidence" value="ECO:0007669"/>
    <property type="project" value="UniProtKB-KW"/>
</dbReference>
<evidence type="ECO:0000256" key="5">
    <source>
        <dbReference type="ARBA" id="ARBA00010429"/>
    </source>
</evidence>
<evidence type="ECO:0000256" key="8">
    <source>
        <dbReference type="ARBA" id="ARBA00022630"/>
    </source>
</evidence>
<dbReference type="InterPro" id="IPR041575">
    <property type="entry name" value="Rubredoxin_C"/>
</dbReference>
<dbReference type="SUPFAM" id="SSF56014">
    <property type="entry name" value="Nitrite and sulphite reductase 4Fe-4S domain-like"/>
    <property type="match status" value="1"/>
</dbReference>
<dbReference type="InterPro" id="IPR045854">
    <property type="entry name" value="NO2/SO3_Rdtase_4Fe4S_sf"/>
</dbReference>
<dbReference type="SUPFAM" id="SSF51905">
    <property type="entry name" value="FAD/NAD(P)-binding domain"/>
    <property type="match status" value="1"/>
</dbReference>
<dbReference type="CDD" id="cd19944">
    <property type="entry name" value="NirB_Fer2_BFD-like_2"/>
    <property type="match status" value="1"/>
</dbReference>
<feature type="domain" description="Nitrite/sulphite reductase 4Fe-4S" evidence="17">
    <location>
        <begin position="422"/>
        <end position="560"/>
    </location>
</feature>
<accession>A0A2A4MIB2</accession>
<keyword evidence="15" id="KW-0534">Nitrate assimilation</keyword>
<comment type="cofactor">
    <cofactor evidence="3">
        <name>FAD</name>
        <dbReference type="ChEBI" id="CHEBI:57692"/>
    </cofactor>
</comment>
<evidence type="ECO:0000256" key="14">
    <source>
        <dbReference type="ARBA" id="ARBA00023014"/>
    </source>
</evidence>
<comment type="cofactor">
    <cofactor evidence="2">
        <name>[4Fe-4S] cluster</name>
        <dbReference type="ChEBI" id="CHEBI:49883"/>
    </cofactor>
</comment>
<dbReference type="Pfam" id="PF18267">
    <property type="entry name" value="Rubredoxin_C"/>
    <property type="match status" value="1"/>
</dbReference>
<comment type="cofactor">
    <cofactor evidence="1">
        <name>siroheme</name>
        <dbReference type="ChEBI" id="CHEBI:60052"/>
    </cofactor>
</comment>
<evidence type="ECO:0000256" key="4">
    <source>
        <dbReference type="ARBA" id="ARBA00005096"/>
    </source>
</evidence>
<dbReference type="InterPro" id="IPR007419">
    <property type="entry name" value="BFD-like_2Fe2S-bd_dom"/>
</dbReference>
<dbReference type="GO" id="GO:0042128">
    <property type="term" value="P:nitrate assimilation"/>
    <property type="evidence" value="ECO:0007669"/>
    <property type="project" value="UniProtKB-UniPathway"/>
</dbReference>
<dbReference type="SUPFAM" id="SSF55124">
    <property type="entry name" value="Nitrite/Sulfite reductase N-terminal domain-like"/>
    <property type="match status" value="1"/>
</dbReference>
<dbReference type="GO" id="GO:0098809">
    <property type="term" value="F:nitrite reductase activity"/>
    <property type="evidence" value="ECO:0007669"/>
    <property type="project" value="InterPro"/>
</dbReference>
<evidence type="ECO:0000256" key="15">
    <source>
        <dbReference type="ARBA" id="ARBA00023063"/>
    </source>
</evidence>
<dbReference type="InterPro" id="IPR041854">
    <property type="entry name" value="BFD-like_2Fe2S-bd_dom_sf"/>
</dbReference>
<comment type="caution">
    <text evidence="22">The sequence shown here is derived from an EMBL/GenBank/DDBJ whole genome shotgun (WGS) entry which is preliminary data.</text>
</comment>
<dbReference type="GO" id="GO:0050661">
    <property type="term" value="F:NADP binding"/>
    <property type="evidence" value="ECO:0007669"/>
    <property type="project" value="InterPro"/>
</dbReference>